<dbReference type="InterPro" id="IPR021656">
    <property type="entry name" value="C2-C2_1"/>
</dbReference>
<evidence type="ECO:0000313" key="10">
    <source>
        <dbReference type="Proteomes" id="UP000675881"/>
    </source>
</evidence>
<keyword evidence="10" id="KW-1185">Reference proteome</keyword>
<reference evidence="9" key="1">
    <citation type="submission" date="2021-02" db="EMBL/GenBank/DDBJ databases">
        <authorList>
            <person name="Bekaert M."/>
        </authorList>
    </citation>
    <scope>NUCLEOTIDE SEQUENCE</scope>
    <source>
        <strain evidence="9">IoA-00</strain>
    </source>
</reference>
<comment type="similarity">
    <text evidence="2">Belongs to the RPGRIP1 family.</text>
</comment>
<evidence type="ECO:0000256" key="2">
    <source>
        <dbReference type="ARBA" id="ARBA00006042"/>
    </source>
</evidence>
<evidence type="ECO:0000256" key="4">
    <source>
        <dbReference type="ARBA" id="ARBA00023069"/>
    </source>
</evidence>
<evidence type="ECO:0000313" key="9">
    <source>
        <dbReference type="EMBL" id="CAF2950744.1"/>
    </source>
</evidence>
<comment type="subcellular location">
    <subcellularLocation>
        <location evidence="1">Cell projection</location>
        <location evidence="1">Cilium</location>
    </subcellularLocation>
</comment>
<evidence type="ECO:0000256" key="6">
    <source>
        <dbReference type="SAM" id="Coils"/>
    </source>
</evidence>
<evidence type="ECO:0000259" key="8">
    <source>
        <dbReference type="Pfam" id="PF11618"/>
    </source>
</evidence>
<evidence type="ECO:0000256" key="5">
    <source>
        <dbReference type="ARBA" id="ARBA00023273"/>
    </source>
</evidence>
<feature type="region of interest" description="Disordered" evidence="7">
    <location>
        <begin position="252"/>
        <end position="273"/>
    </location>
</feature>
<organism evidence="9 10">
    <name type="scientific">Lepeophtheirus salmonis</name>
    <name type="common">Salmon louse</name>
    <name type="synonym">Caligus salmonis</name>
    <dbReference type="NCBI Taxonomy" id="72036"/>
    <lineage>
        <taxon>Eukaryota</taxon>
        <taxon>Metazoa</taxon>
        <taxon>Ecdysozoa</taxon>
        <taxon>Arthropoda</taxon>
        <taxon>Crustacea</taxon>
        <taxon>Multicrustacea</taxon>
        <taxon>Hexanauplia</taxon>
        <taxon>Copepoda</taxon>
        <taxon>Siphonostomatoida</taxon>
        <taxon>Caligidae</taxon>
        <taxon>Lepeophtheirus</taxon>
    </lineage>
</organism>
<dbReference type="Pfam" id="PF11618">
    <property type="entry name" value="C2-C2_1"/>
    <property type="match status" value="1"/>
</dbReference>
<keyword evidence="4" id="KW-0969">Cilium</keyword>
<accession>A0A7R8CWB2</accession>
<gene>
    <name evidence="9" type="ORF">LSAA_9900</name>
</gene>
<dbReference type="InterPro" id="IPR031139">
    <property type="entry name" value="RPGRIP1_fam"/>
</dbReference>
<feature type="coiled-coil region" evidence="6">
    <location>
        <begin position="114"/>
        <end position="141"/>
    </location>
</feature>
<dbReference type="GO" id="GO:1905515">
    <property type="term" value="P:non-motile cilium assembly"/>
    <property type="evidence" value="ECO:0007669"/>
    <property type="project" value="TreeGrafter"/>
</dbReference>
<dbReference type="PANTHER" id="PTHR14240">
    <property type="entry name" value="RETINITIS PIGMENTOSA GTPASE REGULATOR-INTERACTING PROTEIN"/>
    <property type="match status" value="1"/>
</dbReference>
<feature type="coiled-coil region" evidence="6">
    <location>
        <begin position="367"/>
        <end position="394"/>
    </location>
</feature>
<dbReference type="Proteomes" id="UP000675881">
    <property type="component" value="Chromosome 5"/>
</dbReference>
<dbReference type="Gene3D" id="2.60.40.150">
    <property type="entry name" value="C2 domain"/>
    <property type="match status" value="1"/>
</dbReference>
<proteinExistence type="inferred from homology"/>
<dbReference type="PANTHER" id="PTHR14240:SF1">
    <property type="entry name" value="PROTEIN FANTOM-RELATED"/>
    <property type="match status" value="1"/>
</dbReference>
<dbReference type="EMBL" id="HG994584">
    <property type="protein sequence ID" value="CAF2950744.1"/>
    <property type="molecule type" value="Genomic_DNA"/>
</dbReference>
<dbReference type="GO" id="GO:0005856">
    <property type="term" value="C:cytoskeleton"/>
    <property type="evidence" value="ECO:0007669"/>
    <property type="project" value="UniProtKB-ARBA"/>
</dbReference>
<feature type="compositionally biased region" description="Basic and acidic residues" evidence="7">
    <location>
        <begin position="252"/>
        <end position="265"/>
    </location>
</feature>
<evidence type="ECO:0000256" key="7">
    <source>
        <dbReference type="SAM" id="MobiDB-lite"/>
    </source>
</evidence>
<keyword evidence="3 6" id="KW-0175">Coiled coil</keyword>
<dbReference type="GO" id="GO:0035869">
    <property type="term" value="C:ciliary transition zone"/>
    <property type="evidence" value="ECO:0007669"/>
    <property type="project" value="TreeGrafter"/>
</dbReference>
<sequence>MNEDESLENDADLVPVKDDGYYIPGDYVPNFHHDRLIIGKMSREDLEDRYLVIFEDNFKLKKNTKEQEDKIKKLATKLIRVLSDKKRIEMGSRTGLVTSPSSGRLKDPETENFIEDQNQRIRELEKENSHLRDKFHVAKTQLLSLQPNYSPTSIPNYRAKRFHSQKPNSYMMYNLPSTSPIHMLNPQPANGNNNLNQQAHRLLEEARNENRMLEETIMTLKERISIFEQEVDLVKEQSKIKESNLEEEIDHLKSEMSEGHRDKPLLKKKNRREAVDLSAQLQEEQKKALSSNNEKSNSVILKQTIKESEEKINDLKKENLILREHNERLLNSAFDLERERQYQATENSLKLKIAQLESTMKNDLTDKKGLSDALEKQREAYSKLEIEFEDVRSKFYKLKQLNEDNDEGSKESSFQGSPFDPREIEEALFYLRQKKDQTLMGYPSFMTEIDNKKDFNIAELKKEISEIQVQYVDTQKKEIESLHKRITGVKSEYLSQISEFKKLLDMRANRILKLENQIRENAYVSVRSNHRQKSGAQCSSFMSSNEVSLHTPSGQSLFEIHISKVSLIPNAVTAINDEHLNIFATWCFYDNEMQYSPVIQGPEASLDCSSYYKVKLKDEFLEYLKEGYMVVEIHLATDDESDKENSCRTIASARINLSQVLEYPSNKLHGSVMVYSTSGVRETSNILGTLDFWFKLHTAATNRIVQWLECKKRNRKEHENFGVQYEKI</sequence>
<feature type="domain" description="RPGR-interacting protein 1 first C2" evidence="8">
    <location>
        <begin position="553"/>
        <end position="697"/>
    </location>
</feature>
<name>A0A7R8CWB2_LEPSM</name>
<evidence type="ECO:0000256" key="3">
    <source>
        <dbReference type="ARBA" id="ARBA00023054"/>
    </source>
</evidence>
<dbReference type="InterPro" id="IPR035892">
    <property type="entry name" value="C2_domain_sf"/>
</dbReference>
<dbReference type="AlphaFoldDB" id="A0A7R8CWB2"/>
<dbReference type="OrthoDB" id="6381913at2759"/>
<evidence type="ECO:0000256" key="1">
    <source>
        <dbReference type="ARBA" id="ARBA00004138"/>
    </source>
</evidence>
<dbReference type="SUPFAM" id="SSF49562">
    <property type="entry name" value="C2 domain (Calcium/lipid-binding domain, CaLB)"/>
    <property type="match status" value="1"/>
</dbReference>
<protein>
    <submittedName>
        <fullName evidence="9">RPGRIP1L</fullName>
    </submittedName>
</protein>
<keyword evidence="5" id="KW-0966">Cell projection</keyword>